<dbReference type="SUPFAM" id="SSF55347">
    <property type="entry name" value="Glyceraldehyde-3-phosphate dehydrogenase-like, C-terminal domain"/>
    <property type="match status" value="1"/>
</dbReference>
<dbReference type="EMBL" id="JAGXTP010000001">
    <property type="protein sequence ID" value="MBS3848994.1"/>
    <property type="molecule type" value="Genomic_DNA"/>
</dbReference>
<evidence type="ECO:0000313" key="3">
    <source>
        <dbReference type="EMBL" id="MBS3848994.1"/>
    </source>
</evidence>
<reference evidence="3" key="1">
    <citation type="submission" date="2021-04" db="EMBL/GenBank/DDBJ databases">
        <title>Devosia litorisediminis sp. nov., isolated from a sand dune.</title>
        <authorList>
            <person name="Park S."/>
            <person name="Yoon J.-H."/>
        </authorList>
    </citation>
    <scope>NUCLEOTIDE SEQUENCE</scope>
    <source>
        <strain evidence="3">BSSL-BM10</strain>
    </source>
</reference>
<evidence type="ECO:0000313" key="4">
    <source>
        <dbReference type="Proteomes" id="UP000678281"/>
    </source>
</evidence>
<dbReference type="Gene3D" id="3.40.50.720">
    <property type="entry name" value="NAD(P)-binding Rossmann-like Domain"/>
    <property type="match status" value="1"/>
</dbReference>
<dbReference type="InterPro" id="IPR000683">
    <property type="entry name" value="Gfo/Idh/MocA-like_OxRdtase_N"/>
</dbReference>
<dbReference type="SUPFAM" id="SSF51735">
    <property type="entry name" value="NAD(P)-binding Rossmann-fold domains"/>
    <property type="match status" value="1"/>
</dbReference>
<dbReference type="PANTHER" id="PTHR43708:SF8">
    <property type="entry name" value="OXIDOREDUCTASE"/>
    <property type="match status" value="1"/>
</dbReference>
<sequence length="349" mass="37382">MVFKAVLAGCGSMSKGWLSALADHLPLQGRVEIVGLVDLDLATAQARAEEFGLGDAMIGTDLETVLSATKPDLLFDVVVPTARQDVVTRALHHGCHVLSEKPMAASLDAAQTMIAAAKAAGRVHAIVQNRRFIAGIRRIRRLIESGSLGEVTALHCDFFIGAHFGGFREEMDNVLLLDMAIHTLDAARYMAGVAPKAVYCLETNPSGSWYAHGAAANAIFEFDHGVVFNYRGSWCAEGANTSWESAWRIIGTKGTLLWDGEESFEARVVSGDSGFFRELTPLDVPEPADIAQTHGHASVIADFLDAIAEGRAPETVGTDNINSLAMVFAAIESAKIGQRVLIANQEIHS</sequence>
<dbReference type="GO" id="GO:0000166">
    <property type="term" value="F:nucleotide binding"/>
    <property type="evidence" value="ECO:0007669"/>
    <property type="project" value="InterPro"/>
</dbReference>
<dbReference type="InterPro" id="IPR055170">
    <property type="entry name" value="GFO_IDH_MocA-like_dom"/>
</dbReference>
<dbReference type="Pfam" id="PF22725">
    <property type="entry name" value="GFO_IDH_MocA_C3"/>
    <property type="match status" value="1"/>
</dbReference>
<evidence type="ECO:0000259" key="1">
    <source>
        <dbReference type="Pfam" id="PF01408"/>
    </source>
</evidence>
<dbReference type="RefSeq" id="WP_212658498.1">
    <property type="nucleotide sequence ID" value="NZ_JAGXTP010000001.1"/>
</dbReference>
<dbReference type="InterPro" id="IPR036291">
    <property type="entry name" value="NAD(P)-bd_dom_sf"/>
</dbReference>
<dbReference type="Proteomes" id="UP000678281">
    <property type="component" value="Unassembled WGS sequence"/>
</dbReference>
<dbReference type="Pfam" id="PF01408">
    <property type="entry name" value="GFO_IDH_MocA"/>
    <property type="match status" value="1"/>
</dbReference>
<feature type="domain" description="Gfo/Idh/MocA-like oxidoreductase N-terminal" evidence="1">
    <location>
        <begin position="3"/>
        <end position="123"/>
    </location>
</feature>
<comment type="caution">
    <text evidence="3">The sequence shown here is derived from an EMBL/GenBank/DDBJ whole genome shotgun (WGS) entry which is preliminary data.</text>
</comment>
<keyword evidence="4" id="KW-1185">Reference proteome</keyword>
<feature type="domain" description="GFO/IDH/MocA-like oxidoreductase" evidence="2">
    <location>
        <begin position="136"/>
        <end position="256"/>
    </location>
</feature>
<name>A0A942IDV0_9HYPH</name>
<dbReference type="AlphaFoldDB" id="A0A942IDV0"/>
<protein>
    <submittedName>
        <fullName evidence="3">Gfo/Idh/MocA family oxidoreductase</fullName>
    </submittedName>
</protein>
<dbReference type="PANTHER" id="PTHR43708">
    <property type="entry name" value="CONSERVED EXPRESSED OXIDOREDUCTASE (EUROFUNG)"/>
    <property type="match status" value="1"/>
</dbReference>
<organism evidence="3 4">
    <name type="scientific">Devosia litorisediminis</name>
    <dbReference type="NCBI Taxonomy" id="2829817"/>
    <lineage>
        <taxon>Bacteria</taxon>
        <taxon>Pseudomonadati</taxon>
        <taxon>Pseudomonadota</taxon>
        <taxon>Alphaproteobacteria</taxon>
        <taxon>Hyphomicrobiales</taxon>
        <taxon>Devosiaceae</taxon>
        <taxon>Devosia</taxon>
    </lineage>
</organism>
<evidence type="ECO:0000259" key="2">
    <source>
        <dbReference type="Pfam" id="PF22725"/>
    </source>
</evidence>
<accession>A0A942IDV0</accession>
<dbReference type="InterPro" id="IPR051317">
    <property type="entry name" value="Gfo/Idh/MocA_oxidoreduct"/>
</dbReference>
<gene>
    <name evidence="3" type="ORF">KD146_09845</name>
</gene>
<proteinExistence type="predicted"/>
<dbReference type="Gene3D" id="3.30.360.10">
    <property type="entry name" value="Dihydrodipicolinate Reductase, domain 2"/>
    <property type="match status" value="1"/>
</dbReference>